<feature type="region of interest" description="Disordered" evidence="1">
    <location>
        <begin position="23"/>
        <end position="44"/>
    </location>
</feature>
<feature type="compositionally biased region" description="Low complexity" evidence="1">
    <location>
        <begin position="35"/>
        <end position="44"/>
    </location>
</feature>
<organism evidence="2 3">
    <name type="scientific">Penicillium argentinense</name>
    <dbReference type="NCBI Taxonomy" id="1131581"/>
    <lineage>
        <taxon>Eukaryota</taxon>
        <taxon>Fungi</taxon>
        <taxon>Dikarya</taxon>
        <taxon>Ascomycota</taxon>
        <taxon>Pezizomycotina</taxon>
        <taxon>Eurotiomycetes</taxon>
        <taxon>Eurotiomycetidae</taxon>
        <taxon>Eurotiales</taxon>
        <taxon>Aspergillaceae</taxon>
        <taxon>Penicillium</taxon>
    </lineage>
</organism>
<proteinExistence type="predicted"/>
<name>A0A9W9EPM7_9EURO</name>
<reference evidence="2" key="2">
    <citation type="journal article" date="2023" name="IMA Fungus">
        <title>Comparative genomic study of the Penicillium genus elucidates a diverse pangenome and 15 lateral gene transfer events.</title>
        <authorList>
            <person name="Petersen C."/>
            <person name="Sorensen T."/>
            <person name="Nielsen M.R."/>
            <person name="Sondergaard T.E."/>
            <person name="Sorensen J.L."/>
            <person name="Fitzpatrick D.A."/>
            <person name="Frisvad J.C."/>
            <person name="Nielsen K.L."/>
        </authorList>
    </citation>
    <scope>NUCLEOTIDE SEQUENCE</scope>
    <source>
        <strain evidence="2">IBT 30761</strain>
    </source>
</reference>
<reference evidence="2" key="1">
    <citation type="submission" date="2022-11" db="EMBL/GenBank/DDBJ databases">
        <authorList>
            <person name="Petersen C."/>
        </authorList>
    </citation>
    <scope>NUCLEOTIDE SEQUENCE</scope>
    <source>
        <strain evidence="2">IBT 30761</strain>
    </source>
</reference>
<comment type="caution">
    <text evidence="2">The sequence shown here is derived from an EMBL/GenBank/DDBJ whole genome shotgun (WGS) entry which is preliminary data.</text>
</comment>
<evidence type="ECO:0000313" key="2">
    <source>
        <dbReference type="EMBL" id="KAJ5085541.1"/>
    </source>
</evidence>
<evidence type="ECO:0000256" key="1">
    <source>
        <dbReference type="SAM" id="MobiDB-lite"/>
    </source>
</evidence>
<dbReference type="Proteomes" id="UP001149074">
    <property type="component" value="Unassembled WGS sequence"/>
</dbReference>
<gene>
    <name evidence="2" type="ORF">N7532_010312</name>
</gene>
<dbReference type="EMBL" id="JAPQKI010000010">
    <property type="protein sequence ID" value="KAJ5085541.1"/>
    <property type="molecule type" value="Genomic_DNA"/>
</dbReference>
<dbReference type="AlphaFoldDB" id="A0A9W9EPM7"/>
<protein>
    <submittedName>
        <fullName evidence="2">Uncharacterized protein</fullName>
    </submittedName>
</protein>
<keyword evidence="3" id="KW-1185">Reference proteome</keyword>
<accession>A0A9W9EPM7</accession>
<dbReference type="GeneID" id="81361782"/>
<evidence type="ECO:0000313" key="3">
    <source>
        <dbReference type="Proteomes" id="UP001149074"/>
    </source>
</evidence>
<sequence>MLCDFDMLRHASYMSTVQDSFNLPPTRLHDDPPSRFRSGSPPSFGDIAQSETMRLYIFKVRVNE</sequence>
<dbReference type="RefSeq" id="XP_056470219.1">
    <property type="nucleotide sequence ID" value="XM_056622803.1"/>
</dbReference>